<protein>
    <submittedName>
        <fullName evidence="1">DUF3841 domain-containing protein</fullName>
    </submittedName>
</protein>
<gene>
    <name evidence="1" type="ORF">IAB28_08260</name>
</gene>
<dbReference type="Proteomes" id="UP000824250">
    <property type="component" value="Unassembled WGS sequence"/>
</dbReference>
<evidence type="ECO:0000313" key="2">
    <source>
        <dbReference type="Proteomes" id="UP000824250"/>
    </source>
</evidence>
<comment type="caution">
    <text evidence="1">The sequence shown here is derived from an EMBL/GenBank/DDBJ whole genome shotgun (WGS) entry which is preliminary data.</text>
</comment>
<sequence>MNTMRVWTKQHENMLEELLDTGRYTAKKQYAAGDLTDQAYLMLEAYDWLVKNGPQSDKRPEDAAYPVWLSFSRRTAMLMEKNMVLLELEVDPSRLTFIDIEKWTSILNYSYIPANQADMRRHRELLNAYGVSDVKAYMTQFYPEIKREIRESWRRLFVEGIPENLEAYYGNIWEVKKEWLVQVIR</sequence>
<reference evidence="1" key="2">
    <citation type="journal article" date="2021" name="PeerJ">
        <title>Extensive microbial diversity within the chicken gut microbiome revealed by metagenomics and culture.</title>
        <authorList>
            <person name="Gilroy R."/>
            <person name="Ravi A."/>
            <person name="Getino M."/>
            <person name="Pursley I."/>
            <person name="Horton D.L."/>
            <person name="Alikhan N.F."/>
            <person name="Baker D."/>
            <person name="Gharbi K."/>
            <person name="Hall N."/>
            <person name="Watson M."/>
            <person name="Adriaenssens E.M."/>
            <person name="Foster-Nyarko E."/>
            <person name="Jarju S."/>
            <person name="Secka A."/>
            <person name="Antonio M."/>
            <person name="Oren A."/>
            <person name="Chaudhuri R.R."/>
            <person name="La Ragione R."/>
            <person name="Hildebrand F."/>
            <person name="Pallen M.J."/>
        </authorList>
    </citation>
    <scope>NUCLEOTIDE SEQUENCE</scope>
    <source>
        <strain evidence="1">CHK180-2868</strain>
    </source>
</reference>
<name>A0A9D1D589_9FIRM</name>
<proteinExistence type="predicted"/>
<organism evidence="1 2">
    <name type="scientific">Candidatus Copromonas faecavium</name>
    <name type="common">nom. illeg.</name>
    <dbReference type="NCBI Taxonomy" id="2840740"/>
    <lineage>
        <taxon>Bacteria</taxon>
        <taxon>Bacillati</taxon>
        <taxon>Bacillota</taxon>
        <taxon>Clostridia</taxon>
        <taxon>Lachnospirales</taxon>
        <taxon>Lachnospiraceae</taxon>
        <taxon>Candidatus Copromonas (nom. illeg.)</taxon>
    </lineage>
</organism>
<evidence type="ECO:0000313" key="1">
    <source>
        <dbReference type="EMBL" id="HIR05941.1"/>
    </source>
</evidence>
<dbReference type="AlphaFoldDB" id="A0A9D1D589"/>
<dbReference type="Pfam" id="PF12952">
    <property type="entry name" value="DUF3841"/>
    <property type="match status" value="1"/>
</dbReference>
<dbReference type="EMBL" id="DVGC01000045">
    <property type="protein sequence ID" value="HIR05941.1"/>
    <property type="molecule type" value="Genomic_DNA"/>
</dbReference>
<dbReference type="InterPro" id="IPR024211">
    <property type="entry name" value="DUF3841"/>
</dbReference>
<accession>A0A9D1D589</accession>
<reference evidence="1" key="1">
    <citation type="submission" date="2020-10" db="EMBL/GenBank/DDBJ databases">
        <authorList>
            <person name="Gilroy R."/>
        </authorList>
    </citation>
    <scope>NUCLEOTIDE SEQUENCE</scope>
    <source>
        <strain evidence="1">CHK180-2868</strain>
    </source>
</reference>